<dbReference type="EMBL" id="JBHSNM010000002">
    <property type="protein sequence ID" value="MFC5570347.1"/>
    <property type="molecule type" value="Genomic_DNA"/>
</dbReference>
<comment type="subcellular location">
    <subcellularLocation>
        <location evidence="12">Cell inner membrane</location>
    </subcellularLocation>
    <subcellularLocation>
        <location evidence="1">Cell membrane</location>
        <topology evidence="1">Multi-pass membrane protein</topology>
    </subcellularLocation>
</comment>
<feature type="transmembrane region" description="Helical" evidence="12">
    <location>
        <begin position="94"/>
        <end position="117"/>
    </location>
</feature>
<gene>
    <name evidence="14" type="ORF">ACFPN1_09790</name>
</gene>
<evidence type="ECO:0000256" key="8">
    <source>
        <dbReference type="ARBA" id="ARBA00022982"/>
    </source>
</evidence>
<feature type="transmembrane region" description="Helical" evidence="12">
    <location>
        <begin position="356"/>
        <end position="379"/>
    </location>
</feature>
<feature type="transmembrane region" description="Helical" evidence="12">
    <location>
        <begin position="217"/>
        <end position="235"/>
    </location>
</feature>
<evidence type="ECO:0000313" key="15">
    <source>
        <dbReference type="Proteomes" id="UP001596036"/>
    </source>
</evidence>
<evidence type="ECO:0000256" key="12">
    <source>
        <dbReference type="PIRNR" id="PIRNR006446"/>
    </source>
</evidence>
<evidence type="ECO:0000256" key="7">
    <source>
        <dbReference type="ARBA" id="ARBA00022723"/>
    </source>
</evidence>
<dbReference type="PIRSF" id="PIRSF006446">
    <property type="entry name" value="Cyt_quinol_oxidase_1"/>
    <property type="match status" value="1"/>
</dbReference>
<keyword evidence="15" id="KW-1185">Reference proteome</keyword>
<keyword evidence="9 12" id="KW-1133">Transmembrane helix</keyword>
<keyword evidence="4 12" id="KW-1003">Cell membrane</keyword>
<dbReference type="Proteomes" id="UP001596036">
    <property type="component" value="Unassembled WGS sequence"/>
</dbReference>
<evidence type="ECO:0000256" key="5">
    <source>
        <dbReference type="ARBA" id="ARBA00022617"/>
    </source>
</evidence>
<accession>A0ABW0SMR6</accession>
<feature type="compositionally biased region" description="Basic and acidic residues" evidence="13">
    <location>
        <begin position="442"/>
        <end position="453"/>
    </location>
</feature>
<feature type="transmembrane region" description="Helical" evidence="12">
    <location>
        <begin position="124"/>
        <end position="144"/>
    </location>
</feature>
<keyword evidence="6 12" id="KW-0812">Transmembrane</keyword>
<feature type="transmembrane region" description="Helical" evidence="12">
    <location>
        <begin position="182"/>
        <end position="205"/>
    </location>
</feature>
<keyword evidence="10 12" id="KW-0408">Iron</keyword>
<reference evidence="15" key="1">
    <citation type="journal article" date="2019" name="Int. J. Syst. Evol. Microbiol.">
        <title>The Global Catalogue of Microorganisms (GCM) 10K type strain sequencing project: providing services to taxonomists for standard genome sequencing and annotation.</title>
        <authorList>
            <consortium name="The Broad Institute Genomics Platform"/>
            <consortium name="The Broad Institute Genome Sequencing Center for Infectious Disease"/>
            <person name="Wu L."/>
            <person name="Ma J."/>
        </authorList>
    </citation>
    <scope>NUCLEOTIDE SEQUENCE [LARGE SCALE GENOMIC DNA]</scope>
    <source>
        <strain evidence="15">KACC 11407</strain>
    </source>
</reference>
<dbReference type="PANTHER" id="PTHR30365:SF14">
    <property type="entry name" value="CYTOCHROME BD MENAQUINOL OXIDASE SUBUNIT I-RELATED"/>
    <property type="match status" value="1"/>
</dbReference>
<feature type="transmembrane region" description="Helical" evidence="12">
    <location>
        <begin position="323"/>
        <end position="344"/>
    </location>
</feature>
<name>A0ABW0SMR6_9GAMM</name>
<keyword evidence="7 12" id="KW-0479">Metal-binding</keyword>
<dbReference type="Pfam" id="PF01654">
    <property type="entry name" value="Cyt_bd_oxida_I"/>
    <property type="match status" value="1"/>
</dbReference>
<evidence type="ECO:0000256" key="4">
    <source>
        <dbReference type="ARBA" id="ARBA00022475"/>
    </source>
</evidence>
<evidence type="ECO:0000256" key="6">
    <source>
        <dbReference type="ARBA" id="ARBA00022692"/>
    </source>
</evidence>
<evidence type="ECO:0000256" key="3">
    <source>
        <dbReference type="ARBA" id="ARBA00022448"/>
    </source>
</evidence>
<keyword evidence="11 12" id="KW-0472">Membrane</keyword>
<evidence type="ECO:0000256" key="13">
    <source>
        <dbReference type="SAM" id="MobiDB-lite"/>
    </source>
</evidence>
<evidence type="ECO:0000256" key="1">
    <source>
        <dbReference type="ARBA" id="ARBA00004651"/>
    </source>
</evidence>
<keyword evidence="3 12" id="KW-0813">Transport</keyword>
<feature type="transmembrane region" description="Helical" evidence="12">
    <location>
        <begin position="51"/>
        <end position="74"/>
    </location>
</feature>
<dbReference type="RefSeq" id="WP_386754712.1">
    <property type="nucleotide sequence ID" value="NZ_JBHSNM010000002.1"/>
</dbReference>
<comment type="similarity">
    <text evidence="2 12">Belongs to the cytochrome ubiquinol oxidase subunit 1 family.</text>
</comment>
<keyword evidence="8 12" id="KW-0249">Electron transport</keyword>
<evidence type="ECO:0000313" key="14">
    <source>
        <dbReference type="EMBL" id="MFC5570347.1"/>
    </source>
</evidence>
<feature type="transmembrane region" description="Helical" evidence="12">
    <location>
        <begin position="407"/>
        <end position="430"/>
    </location>
</feature>
<feature type="region of interest" description="Disordered" evidence="13">
    <location>
        <begin position="439"/>
        <end position="473"/>
    </location>
</feature>
<dbReference type="PANTHER" id="PTHR30365">
    <property type="entry name" value="CYTOCHROME D UBIQUINOL OXIDASE"/>
    <property type="match status" value="1"/>
</dbReference>
<protein>
    <submittedName>
        <fullName evidence="14">Cytochrome ubiquinol oxidase subunit I</fullName>
    </submittedName>
</protein>
<organism evidence="14 15">
    <name type="scientific">Lysobacter yangpyeongensis</name>
    <dbReference type="NCBI Taxonomy" id="346182"/>
    <lineage>
        <taxon>Bacteria</taxon>
        <taxon>Pseudomonadati</taxon>
        <taxon>Pseudomonadota</taxon>
        <taxon>Gammaproteobacteria</taxon>
        <taxon>Lysobacterales</taxon>
        <taxon>Lysobacteraceae</taxon>
        <taxon>Lysobacter</taxon>
    </lineage>
</organism>
<proteinExistence type="inferred from homology"/>
<evidence type="ECO:0000256" key="9">
    <source>
        <dbReference type="ARBA" id="ARBA00022989"/>
    </source>
</evidence>
<evidence type="ECO:0000256" key="10">
    <source>
        <dbReference type="ARBA" id="ARBA00023004"/>
    </source>
</evidence>
<feature type="transmembrane region" description="Helical" evidence="12">
    <location>
        <begin position="12"/>
        <end position="39"/>
    </location>
</feature>
<sequence>MSPLFLSRVQFGFVISCHILFPAFTIGLASWLAFLEFRWLRTRDTVWRDLYFFWLKIFAVSFGMGVVSGIVMSFQFGTNWAVLSEKAGNILGPLLSYEVLTAFFLEATFLGVMLFGARRVPEKLHFFATCMVALGTLISTFWIISANSWMQTPQGYTLTADGVFEPASWWAIVFNPSFPVRLAHMVLAAFITTCFVIGGVSAGYLRRGVHVEAGRRMLKLAVVFAAIAVPVQIFVGDQHGLNVGEHQPVKLAAIEGHWEAGPKGEGVPLVLFALPDQKAERNDYEVAVPRLGSLILTHSLDGEIQPLKSVPADDRPPVAPVFFAFRVMVGLGTLMLLVVIASLWQWRRRRLFDTPWLLNGWRAMTLTGFAALLAGWYVVEIGRQPYVVYGLLRTAQAVTPTLAAGSVATSLLVFAAVYFTVFGAGIWYLLKLIRKGPQPHEPVPERDAGERTPARPLSVGDRAVEDAATGRGA</sequence>
<evidence type="ECO:0000256" key="11">
    <source>
        <dbReference type="ARBA" id="ARBA00023136"/>
    </source>
</evidence>
<evidence type="ECO:0000256" key="2">
    <source>
        <dbReference type="ARBA" id="ARBA00009819"/>
    </source>
</evidence>
<keyword evidence="5 12" id="KW-0349">Heme</keyword>
<dbReference type="InterPro" id="IPR002585">
    <property type="entry name" value="Cyt-d_ubiquinol_oxidase_su_1"/>
</dbReference>
<comment type="caution">
    <text evidence="14">The sequence shown here is derived from an EMBL/GenBank/DDBJ whole genome shotgun (WGS) entry which is preliminary data.</text>
</comment>